<dbReference type="Proteomes" id="UP000492820">
    <property type="component" value="Unassembled WGS sequence"/>
</dbReference>
<proteinExistence type="predicted"/>
<name>A0A068WM34_ECHGR</name>
<protein>
    <submittedName>
        <fullName evidence="3">Transmembrane protein</fullName>
    </submittedName>
</protein>
<gene>
    <name evidence="1" type="ORF">EgrG_001150200</name>
</gene>
<sequence>MDRLPLTRSNVCFRSPLYRDTTTTRHTPFRLLAIPSTHARQCFSLSVPHVGLSVCPQVPRKRGLKKKTLRNVLARRMFVYRNLSVYCLCVVLPPLVPVPSPFPSCQHPGVSCSCPHSHLRLSQSFAMHSVLFLYLSSHGSSYFTPSSASRRTPC</sequence>
<evidence type="ECO:0000313" key="2">
    <source>
        <dbReference type="Proteomes" id="UP000492820"/>
    </source>
</evidence>
<reference evidence="3" key="3">
    <citation type="submission" date="2020-10" db="UniProtKB">
        <authorList>
            <consortium name="WormBaseParasite"/>
        </authorList>
    </citation>
    <scope>IDENTIFICATION</scope>
</reference>
<reference evidence="1" key="2">
    <citation type="submission" date="2014-06" db="EMBL/GenBank/DDBJ databases">
        <authorList>
            <person name="Aslett M."/>
        </authorList>
    </citation>
    <scope>NUCLEOTIDE SEQUENCE</scope>
</reference>
<reference evidence="1 2" key="1">
    <citation type="journal article" date="2013" name="Nature">
        <title>The genomes of four tapeworm species reveal adaptations to parasitism.</title>
        <authorList>
            <person name="Tsai I.J."/>
            <person name="Zarowiecki M."/>
            <person name="Holroyd N."/>
            <person name="Garciarrubio A."/>
            <person name="Sanchez-Flores A."/>
            <person name="Brooks K.L."/>
            <person name="Tracey A."/>
            <person name="Bobes R.J."/>
            <person name="Fragoso G."/>
            <person name="Sciutto E."/>
            <person name="Aslett M."/>
            <person name="Beasley H."/>
            <person name="Bennett H.M."/>
            <person name="Cai J."/>
            <person name="Camicia F."/>
            <person name="Clark R."/>
            <person name="Cucher M."/>
            <person name="De Silva N."/>
            <person name="Day T.A."/>
            <person name="Deplazes P."/>
            <person name="Estrada K."/>
            <person name="Fernandez C."/>
            <person name="Holland P.W."/>
            <person name="Hou J."/>
            <person name="Hu S."/>
            <person name="Huckvale T."/>
            <person name="Hung S.S."/>
            <person name="Kamenetzky L."/>
            <person name="Keane J.A."/>
            <person name="Kiss F."/>
            <person name="Koziol U."/>
            <person name="Lambert O."/>
            <person name="Liu K."/>
            <person name="Luo X."/>
            <person name="Luo Y."/>
            <person name="Macchiaroli N."/>
            <person name="Nichol S."/>
            <person name="Paps J."/>
            <person name="Parkinson J."/>
            <person name="Pouchkina-Stantcheva N."/>
            <person name="Riddiford N."/>
            <person name="Rosenzvit M."/>
            <person name="Salinas G."/>
            <person name="Wasmuth J.D."/>
            <person name="Zamanian M."/>
            <person name="Zheng Y."/>
            <person name="Cai X."/>
            <person name="Soberon X."/>
            <person name="Olson P.D."/>
            <person name="Laclette J.P."/>
            <person name="Brehm K."/>
            <person name="Berriman M."/>
            <person name="Garciarrubio A."/>
            <person name="Bobes R.J."/>
            <person name="Fragoso G."/>
            <person name="Sanchez-Flores A."/>
            <person name="Estrada K."/>
            <person name="Cevallos M.A."/>
            <person name="Morett E."/>
            <person name="Gonzalez V."/>
            <person name="Portillo T."/>
            <person name="Ochoa-Leyva A."/>
            <person name="Jose M.V."/>
            <person name="Sciutto E."/>
            <person name="Landa A."/>
            <person name="Jimenez L."/>
            <person name="Valdes V."/>
            <person name="Carrero J.C."/>
            <person name="Larralde C."/>
            <person name="Morales-Montor J."/>
            <person name="Limon-Lason J."/>
            <person name="Soberon X."/>
            <person name="Laclette J.P."/>
        </authorList>
    </citation>
    <scope>NUCLEOTIDE SEQUENCE [LARGE SCALE GENOMIC DNA]</scope>
</reference>
<dbReference type="AlphaFoldDB" id="A0A068WM34"/>
<dbReference type="WBParaSite" id="EgrG_001150200">
    <property type="protein sequence ID" value="EgrG_001150200"/>
    <property type="gene ID" value="EgrG_001150200"/>
</dbReference>
<evidence type="ECO:0000313" key="3">
    <source>
        <dbReference type="WBParaSite" id="EgrG_001150200"/>
    </source>
</evidence>
<organism evidence="1">
    <name type="scientific">Echinococcus granulosus</name>
    <name type="common">Hydatid tapeworm</name>
    <dbReference type="NCBI Taxonomy" id="6210"/>
    <lineage>
        <taxon>Eukaryota</taxon>
        <taxon>Metazoa</taxon>
        <taxon>Spiralia</taxon>
        <taxon>Lophotrochozoa</taxon>
        <taxon>Platyhelminthes</taxon>
        <taxon>Cestoda</taxon>
        <taxon>Eucestoda</taxon>
        <taxon>Cyclophyllidea</taxon>
        <taxon>Taeniidae</taxon>
        <taxon>Echinococcus</taxon>
        <taxon>Echinococcus granulosus group</taxon>
    </lineage>
</organism>
<evidence type="ECO:0000313" key="1">
    <source>
        <dbReference type="EMBL" id="CDS20784.1"/>
    </source>
</evidence>
<dbReference type="EMBL" id="LK028581">
    <property type="protein sequence ID" value="CDS20784.1"/>
    <property type="molecule type" value="Genomic_DNA"/>
</dbReference>
<accession>A0A068WM34</accession>